<sequence>MRLQFVFLTVTTFMLIGTHLAETVRKINITTLVSVGSRTSSDHVDPQDKRDSDASSTETDDCSAQIVPISCFAVTKSSASSAASSRTSSTISSTSSTPSTTVATPTNSTSTTSSAASTTTNSADHPRDCFEAGKVCADMFGNITTLWNVLPANVPPSSLDKNFTNIFCDPIRREEREEVQMVHCRACSDVDSSTHDIWDSFEKTVKGFCTAPSPSSVYVLSKKLLAFAKDLVIDPLGVQPEGFDPVVEFMVTEWEWLGANKTTSTDTATTTGGGGGGGATAVPTKGLSQLPNNWPYTRAAVARRPGQTATFTVTKEGGEAEFVVVEEMLW</sequence>
<accession>A0A9W8XR84</accession>
<comment type="caution">
    <text evidence="3">The sequence shown here is derived from an EMBL/GenBank/DDBJ whole genome shotgun (WGS) entry which is preliminary data.</text>
</comment>
<feature type="signal peptide" evidence="2">
    <location>
        <begin position="1"/>
        <end position="21"/>
    </location>
</feature>
<name>A0A9W8XR84_9PLEO</name>
<evidence type="ECO:0000313" key="4">
    <source>
        <dbReference type="Proteomes" id="UP001140513"/>
    </source>
</evidence>
<feature type="compositionally biased region" description="Basic and acidic residues" evidence="1">
    <location>
        <begin position="40"/>
        <end position="53"/>
    </location>
</feature>
<feature type="region of interest" description="Disordered" evidence="1">
    <location>
        <begin position="83"/>
        <end position="124"/>
    </location>
</feature>
<dbReference type="AlphaFoldDB" id="A0A9W8XR84"/>
<organism evidence="3 4">
    <name type="scientific">Didymosphaeria variabile</name>
    <dbReference type="NCBI Taxonomy" id="1932322"/>
    <lineage>
        <taxon>Eukaryota</taxon>
        <taxon>Fungi</taxon>
        <taxon>Dikarya</taxon>
        <taxon>Ascomycota</taxon>
        <taxon>Pezizomycotina</taxon>
        <taxon>Dothideomycetes</taxon>
        <taxon>Pleosporomycetidae</taxon>
        <taxon>Pleosporales</taxon>
        <taxon>Massarineae</taxon>
        <taxon>Didymosphaeriaceae</taxon>
        <taxon>Didymosphaeria</taxon>
    </lineage>
</organism>
<dbReference type="OrthoDB" id="3796170at2759"/>
<feature type="region of interest" description="Disordered" evidence="1">
    <location>
        <begin position="263"/>
        <end position="286"/>
    </location>
</feature>
<reference evidence="3" key="1">
    <citation type="submission" date="2022-10" db="EMBL/GenBank/DDBJ databases">
        <title>Tapping the CABI collections for fungal endophytes: first genome assemblies for Collariella, Neodidymelliopsis, Ascochyta clinopodiicola, Didymella pomorum, Didymosphaeria variabile, Neocosmospora piperis and Neocucurbitaria cava.</title>
        <authorList>
            <person name="Hill R."/>
        </authorList>
    </citation>
    <scope>NUCLEOTIDE SEQUENCE</scope>
    <source>
        <strain evidence="3">IMI 356815</strain>
    </source>
</reference>
<proteinExistence type="predicted"/>
<dbReference type="EMBL" id="JAPEUX010000003">
    <property type="protein sequence ID" value="KAJ4356431.1"/>
    <property type="molecule type" value="Genomic_DNA"/>
</dbReference>
<keyword evidence="4" id="KW-1185">Reference proteome</keyword>
<dbReference type="GeneID" id="80907994"/>
<feature type="chain" id="PRO_5040944114" evidence="2">
    <location>
        <begin position="22"/>
        <end position="330"/>
    </location>
</feature>
<evidence type="ECO:0000256" key="1">
    <source>
        <dbReference type="SAM" id="MobiDB-lite"/>
    </source>
</evidence>
<keyword evidence="2" id="KW-0732">Signal</keyword>
<evidence type="ECO:0000256" key="2">
    <source>
        <dbReference type="SAM" id="SignalP"/>
    </source>
</evidence>
<dbReference type="RefSeq" id="XP_056073557.1">
    <property type="nucleotide sequence ID" value="XM_056213249.1"/>
</dbReference>
<feature type="compositionally biased region" description="Low complexity" evidence="1">
    <location>
        <begin position="83"/>
        <end position="123"/>
    </location>
</feature>
<dbReference type="Proteomes" id="UP001140513">
    <property type="component" value="Unassembled WGS sequence"/>
</dbReference>
<gene>
    <name evidence="3" type="ORF">N0V89_004464</name>
</gene>
<evidence type="ECO:0000313" key="3">
    <source>
        <dbReference type="EMBL" id="KAJ4356431.1"/>
    </source>
</evidence>
<feature type="region of interest" description="Disordered" evidence="1">
    <location>
        <begin position="36"/>
        <end position="61"/>
    </location>
</feature>
<protein>
    <submittedName>
        <fullName evidence="3">Uncharacterized protein</fullName>
    </submittedName>
</protein>